<dbReference type="PANTHER" id="PTHR13604:SF0">
    <property type="entry name" value="ABASIC SITE PROCESSING PROTEIN HMCES"/>
    <property type="match status" value="1"/>
</dbReference>
<dbReference type="OrthoDB" id="6192129at2"/>
<keyword evidence="2 8" id="KW-0645">Protease</keyword>
<dbReference type="SUPFAM" id="SSF143081">
    <property type="entry name" value="BB1717-like"/>
    <property type="match status" value="1"/>
</dbReference>
<evidence type="ECO:0000256" key="7">
    <source>
        <dbReference type="ARBA" id="ARBA00023239"/>
    </source>
</evidence>
<evidence type="ECO:0000256" key="4">
    <source>
        <dbReference type="ARBA" id="ARBA00022801"/>
    </source>
</evidence>
<dbReference type="GO" id="GO:0003697">
    <property type="term" value="F:single-stranded DNA binding"/>
    <property type="evidence" value="ECO:0007669"/>
    <property type="project" value="InterPro"/>
</dbReference>
<keyword evidence="7" id="KW-0456">Lyase</keyword>
<organism evidence="9 10">
    <name type="scientific">Massilia eburnea</name>
    <dbReference type="NCBI Taxonomy" id="1776165"/>
    <lineage>
        <taxon>Bacteria</taxon>
        <taxon>Pseudomonadati</taxon>
        <taxon>Pseudomonadota</taxon>
        <taxon>Betaproteobacteria</taxon>
        <taxon>Burkholderiales</taxon>
        <taxon>Oxalobacteraceae</taxon>
        <taxon>Telluria group</taxon>
        <taxon>Massilia</taxon>
    </lineage>
</organism>
<proteinExistence type="inferred from homology"/>
<evidence type="ECO:0000256" key="3">
    <source>
        <dbReference type="ARBA" id="ARBA00022763"/>
    </source>
</evidence>
<evidence type="ECO:0000313" key="9">
    <source>
        <dbReference type="EMBL" id="MTW09028.1"/>
    </source>
</evidence>
<dbReference type="GO" id="GO:0008233">
    <property type="term" value="F:peptidase activity"/>
    <property type="evidence" value="ECO:0007669"/>
    <property type="project" value="UniProtKB-KW"/>
</dbReference>
<accession>A0A6L6Q980</accession>
<dbReference type="PANTHER" id="PTHR13604">
    <property type="entry name" value="DC12-RELATED"/>
    <property type="match status" value="1"/>
</dbReference>
<dbReference type="GO" id="GO:0006508">
    <property type="term" value="P:proteolysis"/>
    <property type="evidence" value="ECO:0007669"/>
    <property type="project" value="UniProtKB-KW"/>
</dbReference>
<dbReference type="InterPro" id="IPR036590">
    <property type="entry name" value="SRAP-like"/>
</dbReference>
<keyword evidence="3" id="KW-0227">DNA damage</keyword>
<keyword evidence="4 8" id="KW-0378">Hydrolase</keyword>
<dbReference type="Gene3D" id="3.90.1680.10">
    <property type="entry name" value="SOS response associated peptidase-like"/>
    <property type="match status" value="1"/>
</dbReference>
<dbReference type="GO" id="GO:0106300">
    <property type="term" value="P:protein-DNA covalent cross-linking repair"/>
    <property type="evidence" value="ECO:0007669"/>
    <property type="project" value="InterPro"/>
</dbReference>
<evidence type="ECO:0000256" key="6">
    <source>
        <dbReference type="ARBA" id="ARBA00023125"/>
    </source>
</evidence>
<keyword evidence="5" id="KW-0190">Covalent protein-DNA linkage</keyword>
<dbReference type="InterPro" id="IPR003738">
    <property type="entry name" value="SRAP"/>
</dbReference>
<name>A0A6L6Q980_9BURK</name>
<evidence type="ECO:0000256" key="5">
    <source>
        <dbReference type="ARBA" id="ARBA00023124"/>
    </source>
</evidence>
<reference evidence="9 10" key="1">
    <citation type="submission" date="2019-11" db="EMBL/GenBank/DDBJ databases">
        <title>Type strains purchased from KCTC, JCM and DSMZ.</title>
        <authorList>
            <person name="Lu H."/>
        </authorList>
    </citation>
    <scope>NUCLEOTIDE SEQUENCE [LARGE SCALE GENOMIC DNA]</scope>
    <source>
        <strain evidence="9 10">JCM 31587</strain>
    </source>
</reference>
<keyword evidence="10" id="KW-1185">Reference proteome</keyword>
<evidence type="ECO:0000256" key="2">
    <source>
        <dbReference type="ARBA" id="ARBA00022670"/>
    </source>
</evidence>
<gene>
    <name evidence="9" type="ORF">GM658_00295</name>
</gene>
<dbReference type="AlphaFoldDB" id="A0A6L6Q980"/>
<evidence type="ECO:0000313" key="10">
    <source>
        <dbReference type="Proteomes" id="UP000472320"/>
    </source>
</evidence>
<comment type="similarity">
    <text evidence="1 8">Belongs to the SOS response-associated peptidase family.</text>
</comment>
<dbReference type="EMBL" id="WNKX01000001">
    <property type="protein sequence ID" value="MTW09028.1"/>
    <property type="molecule type" value="Genomic_DNA"/>
</dbReference>
<protein>
    <recommendedName>
        <fullName evidence="8">Abasic site processing protein</fullName>
        <ecNumber evidence="8">3.4.-.-</ecNumber>
    </recommendedName>
</protein>
<dbReference type="RefSeq" id="WP_155452019.1">
    <property type="nucleotide sequence ID" value="NZ_WNKX01000001.1"/>
</dbReference>
<dbReference type="Proteomes" id="UP000472320">
    <property type="component" value="Unassembled WGS sequence"/>
</dbReference>
<keyword evidence="6" id="KW-0238">DNA-binding</keyword>
<comment type="caution">
    <text evidence="9">The sequence shown here is derived from an EMBL/GenBank/DDBJ whole genome shotgun (WGS) entry which is preliminary data.</text>
</comment>
<dbReference type="GO" id="GO:0016829">
    <property type="term" value="F:lyase activity"/>
    <property type="evidence" value="ECO:0007669"/>
    <property type="project" value="UniProtKB-KW"/>
</dbReference>
<sequence length="231" mass="26778">MCTNYRPTSRDLLQELMDIDLSNLEGLEWPDETWKDYDAPIIRLGLDGQPECVVASFGFVPRRHVPASMPSLTTMNARSETVGQLRSYSRYWKSSQLCLVPMTGFYEPNYESGKAVRWQIAMADKRPFAVAGMWRSWEEADGRISHSFTQLTINADEHPLLKRFHKPDDEKRTLVVVPPEAYRDWLSCRDPEFARAFLNPYPHRLMNAWEDPRPVAKKKPAAEKQQSLLDF</sequence>
<evidence type="ECO:0000256" key="8">
    <source>
        <dbReference type="RuleBase" id="RU364100"/>
    </source>
</evidence>
<evidence type="ECO:0000256" key="1">
    <source>
        <dbReference type="ARBA" id="ARBA00008136"/>
    </source>
</evidence>
<dbReference type="EC" id="3.4.-.-" evidence="8"/>
<dbReference type="Pfam" id="PF02586">
    <property type="entry name" value="SRAP"/>
    <property type="match status" value="1"/>
</dbReference>